<dbReference type="GO" id="GO:0008061">
    <property type="term" value="F:chitin binding"/>
    <property type="evidence" value="ECO:0007669"/>
    <property type="project" value="UniProtKB-KW"/>
</dbReference>
<dbReference type="HOGENOM" id="CLU_010844_1_0_1"/>
<comment type="similarity">
    <text evidence="1">Belongs to the glycosyl hydrolase 18 family. Chitinase class II subfamily.</text>
</comment>
<dbReference type="KEGG" id="cqu:CpipJ_CPIJ017511"/>
<dbReference type="GO" id="GO:0005576">
    <property type="term" value="C:extracellular region"/>
    <property type="evidence" value="ECO:0007669"/>
    <property type="project" value="InterPro"/>
</dbReference>
<dbReference type="InterPro" id="IPR036508">
    <property type="entry name" value="Chitin-bd_dom_sf"/>
</dbReference>
<evidence type="ECO:0000256" key="4">
    <source>
        <dbReference type="ARBA" id="ARBA00022801"/>
    </source>
</evidence>
<dbReference type="FunFam" id="3.10.50.10:FF:000001">
    <property type="entry name" value="Chitinase 3-like 1"/>
    <property type="match status" value="2"/>
</dbReference>
<dbReference type="Gene3D" id="3.20.20.80">
    <property type="entry name" value="Glycosidases"/>
    <property type="match status" value="2"/>
</dbReference>
<proteinExistence type="inferred from homology"/>
<keyword evidence="2" id="KW-0147">Chitin-binding</keyword>
<dbReference type="GO" id="GO:0004568">
    <property type="term" value="F:chitinase activity"/>
    <property type="evidence" value="ECO:0007669"/>
    <property type="project" value="TreeGrafter"/>
</dbReference>
<dbReference type="Gene3D" id="3.10.50.10">
    <property type="match status" value="2"/>
</dbReference>
<sequence length="880" mass="96648">MRLYLLVGLLFCGISALDAATDKVVCYYGSWATYRTSSGKYDIEDINPSLCTHIIYTFVGLDGSTSLLKILDSYADISLQGYKRFVNLKQRNPNVKLMIAIGGWNEGSAKYSSMASTAETRKAFIESVVLHMKTYGFDGFDIDWEYPTLRGGSPDDRVNYISLLQDMRTRFDKEGFLLSIAVAATSDYHRSAYNVPEINKYVDFVNLMSYDMHASWDGQTGHNAPLYPASWEVSSSYLSQLNVDACVRGWLDSGLDPDKLIMGVPAYGHTFTLASTSSTGVGVRTIGGGNAGPYTFESGTLSYLEICERFKAGGYTKYWDDVQKVPYAVNGNQWISYDDVTSIELKIAYAKSKKLGGVMLWSLESDDDRNLCGGGLYTIGTAVYNAVFGSSPPPTSPTTVKPTTTTTPNPVTTTTAKPVFCFYLGSAKYRVGNGRVTIGDLNPTLCTHLVYQHYTLSLAGAVQDVDTNELKQLLALKASNPWMKVLVSVGGPTLSSKTISGLVKNITQRRLVVKNLIALVVNNALDGLDIAWFYPVLLGGEPGDRDLFVQLLLELNVQLRPAGKLLTISVAPTKDFFPSAYNVPEIDKYVDYVNVMAFDLHASWDGRTGLNSPVYRALEETTRAERELNVDFILTGWTTAGIATDKIILCVSANGHSYRLADSTNNKLRDRSIGPGTEGPYLGKQGDLSYLESCEMLKAGGWTKLWDDRQKAYYAYKSDQWISYETVESLTQKIDLAKSYQVGGLGMWNMEGDDIKNVCGGGHWPLMMPLYSSVYPDGWKFPNSEIPTTTSTTPKPTTTTTTTTAKTTVKPTTTTTPSPPVVLPEYCPTSGFVRDPVDCATFYRCIPGAKFAILSKSSCGAGTYFDTKILTCNWASLVQC</sequence>
<organism>
    <name type="scientific">Culex quinquefasciatus</name>
    <name type="common">Southern house mosquito</name>
    <name type="synonym">Culex pungens</name>
    <dbReference type="NCBI Taxonomy" id="7176"/>
    <lineage>
        <taxon>Eukaryota</taxon>
        <taxon>Metazoa</taxon>
        <taxon>Ecdysozoa</taxon>
        <taxon>Arthropoda</taxon>
        <taxon>Hexapoda</taxon>
        <taxon>Insecta</taxon>
        <taxon>Pterygota</taxon>
        <taxon>Neoptera</taxon>
        <taxon>Endopterygota</taxon>
        <taxon>Diptera</taxon>
        <taxon>Nematocera</taxon>
        <taxon>Culicoidea</taxon>
        <taxon>Culicidae</taxon>
        <taxon>Culicinae</taxon>
        <taxon>Culicini</taxon>
        <taxon>Culex</taxon>
        <taxon>Culex</taxon>
    </lineage>
</organism>
<keyword evidence="3 8" id="KW-0732">Signal</keyword>
<dbReference type="AlphaFoldDB" id="B0XDH9"/>
<evidence type="ECO:0000256" key="3">
    <source>
        <dbReference type="ARBA" id="ARBA00022729"/>
    </source>
</evidence>
<dbReference type="InterPro" id="IPR002557">
    <property type="entry name" value="Chitin-bd_dom"/>
</dbReference>
<evidence type="ECO:0000256" key="1">
    <source>
        <dbReference type="ARBA" id="ARBA00009121"/>
    </source>
</evidence>
<dbReference type="InParanoid" id="B0XDH9"/>
<protein>
    <submittedName>
        <fullName evidence="11">Chitotriosidase-1</fullName>
    </submittedName>
</protein>
<dbReference type="CDD" id="cd02872">
    <property type="entry name" value="GH18_chitolectin_chitotriosidase"/>
    <property type="match status" value="1"/>
</dbReference>
<dbReference type="SUPFAM" id="SSF51445">
    <property type="entry name" value="(Trans)glycosidases"/>
    <property type="match status" value="2"/>
</dbReference>
<dbReference type="VEuPathDB" id="VectorBase:CPIJ017511"/>
<dbReference type="PROSITE" id="PS50940">
    <property type="entry name" value="CHIT_BIND_II"/>
    <property type="match status" value="1"/>
</dbReference>
<dbReference type="PROSITE" id="PS51910">
    <property type="entry name" value="GH18_2"/>
    <property type="match status" value="2"/>
</dbReference>
<dbReference type="EMBL" id="DS232759">
    <property type="protein sequence ID" value="EDS45457.1"/>
    <property type="molecule type" value="Genomic_DNA"/>
</dbReference>
<dbReference type="InterPro" id="IPR001223">
    <property type="entry name" value="Glyco_hydro18_cat"/>
</dbReference>
<dbReference type="PANTHER" id="PTHR11177:SF360">
    <property type="entry name" value="CHITINASE 4-RELATED"/>
    <property type="match status" value="1"/>
</dbReference>
<dbReference type="Pfam" id="PF01607">
    <property type="entry name" value="CBM_14"/>
    <property type="match status" value="1"/>
</dbReference>
<dbReference type="SMART" id="SM00636">
    <property type="entry name" value="Glyco_18"/>
    <property type="match status" value="2"/>
</dbReference>
<dbReference type="InterPro" id="IPR001579">
    <property type="entry name" value="Glyco_hydro_18_chit_AS"/>
</dbReference>
<evidence type="ECO:0000313" key="13">
    <source>
        <dbReference type="Proteomes" id="UP000002320"/>
    </source>
</evidence>
<dbReference type="STRING" id="7176.B0XDH9"/>
<dbReference type="Gene3D" id="2.170.140.10">
    <property type="entry name" value="Chitin binding domain"/>
    <property type="match status" value="1"/>
</dbReference>
<dbReference type="Proteomes" id="UP000002320">
    <property type="component" value="Unassembled WGS sequence"/>
</dbReference>
<feature type="domain" description="Chitin-binding type-2" evidence="9">
    <location>
        <begin position="824"/>
        <end position="880"/>
    </location>
</feature>
<gene>
    <name evidence="12" type="primary">6051226</name>
    <name evidence="11" type="ORF">CpipJ_CPIJ017511</name>
</gene>
<dbReference type="InterPro" id="IPR017853">
    <property type="entry name" value="GH"/>
</dbReference>
<feature type="signal peptide" evidence="8">
    <location>
        <begin position="1"/>
        <end position="19"/>
    </location>
</feature>
<keyword evidence="5" id="KW-1015">Disulfide bond</keyword>
<keyword evidence="13" id="KW-1185">Reference proteome</keyword>
<dbReference type="FunFam" id="3.20.20.80:FF:000007">
    <property type="entry name" value="Acidic mammalian chitinase"/>
    <property type="match status" value="1"/>
</dbReference>
<dbReference type="Pfam" id="PF00704">
    <property type="entry name" value="Glyco_hydro_18"/>
    <property type="match status" value="2"/>
</dbReference>
<reference evidence="12" key="2">
    <citation type="submission" date="2020-05" db="UniProtKB">
        <authorList>
            <consortium name="EnsemblMetazoa"/>
        </authorList>
    </citation>
    <scope>IDENTIFICATION</scope>
    <source>
        <strain evidence="12">JHB</strain>
    </source>
</reference>
<evidence type="ECO:0000256" key="8">
    <source>
        <dbReference type="SAM" id="SignalP"/>
    </source>
</evidence>
<dbReference type="GO" id="GO:0005975">
    <property type="term" value="P:carbohydrate metabolic process"/>
    <property type="evidence" value="ECO:0007669"/>
    <property type="project" value="InterPro"/>
</dbReference>
<dbReference type="EnsemblMetazoa" id="CPIJ017511-RA">
    <property type="protein sequence ID" value="CPIJ017511-PA"/>
    <property type="gene ID" value="CPIJ017511"/>
</dbReference>
<accession>B0XDH9</accession>
<evidence type="ECO:0000256" key="2">
    <source>
        <dbReference type="ARBA" id="ARBA00022669"/>
    </source>
</evidence>
<keyword evidence="4 7" id="KW-0378">Hydrolase</keyword>
<evidence type="ECO:0000259" key="9">
    <source>
        <dbReference type="PROSITE" id="PS50940"/>
    </source>
</evidence>
<dbReference type="OrthoDB" id="73875at2759"/>
<evidence type="ECO:0000259" key="10">
    <source>
        <dbReference type="PROSITE" id="PS51910"/>
    </source>
</evidence>
<dbReference type="PROSITE" id="PS01095">
    <property type="entry name" value="GH18_1"/>
    <property type="match status" value="1"/>
</dbReference>
<feature type="domain" description="GH18" evidence="10">
    <location>
        <begin position="22"/>
        <end position="390"/>
    </location>
</feature>
<evidence type="ECO:0000256" key="5">
    <source>
        <dbReference type="ARBA" id="ARBA00023157"/>
    </source>
</evidence>
<dbReference type="SUPFAM" id="SSF57625">
    <property type="entry name" value="Invertebrate chitin-binding proteins"/>
    <property type="match status" value="1"/>
</dbReference>
<dbReference type="GO" id="GO:0006032">
    <property type="term" value="P:chitin catabolic process"/>
    <property type="evidence" value="ECO:0007669"/>
    <property type="project" value="TreeGrafter"/>
</dbReference>
<dbReference type="PANTHER" id="PTHR11177">
    <property type="entry name" value="CHITINASE"/>
    <property type="match status" value="1"/>
</dbReference>
<dbReference type="VEuPathDB" id="VectorBase:CQUJHB005738"/>
<feature type="domain" description="GH18" evidence="10">
    <location>
        <begin position="417"/>
        <end position="777"/>
    </location>
</feature>
<dbReference type="InterPro" id="IPR011583">
    <property type="entry name" value="Chitinase_II/V-like_cat"/>
</dbReference>
<evidence type="ECO:0000256" key="6">
    <source>
        <dbReference type="ARBA" id="ARBA00023295"/>
    </source>
</evidence>
<keyword evidence="6 7" id="KW-0326">Glycosidase</keyword>
<dbReference type="OMA" id="ICLNNWN"/>
<dbReference type="eggNOG" id="KOG2806">
    <property type="taxonomic scope" value="Eukaryota"/>
</dbReference>
<dbReference type="SMART" id="SM00494">
    <property type="entry name" value="ChtBD2"/>
    <property type="match status" value="1"/>
</dbReference>
<evidence type="ECO:0000256" key="7">
    <source>
        <dbReference type="RuleBase" id="RU000489"/>
    </source>
</evidence>
<name>B0XDH9_CULQU</name>
<evidence type="ECO:0000313" key="12">
    <source>
        <dbReference type="EnsemblMetazoa" id="CPIJ017511-PA"/>
    </source>
</evidence>
<dbReference type="InterPro" id="IPR050314">
    <property type="entry name" value="Glycosyl_Hydrlase_18"/>
</dbReference>
<dbReference type="SUPFAM" id="SSF54556">
    <property type="entry name" value="Chitinase insertion domain"/>
    <property type="match status" value="2"/>
</dbReference>
<evidence type="ECO:0000313" key="11">
    <source>
        <dbReference type="EMBL" id="EDS45457.1"/>
    </source>
</evidence>
<dbReference type="InterPro" id="IPR029070">
    <property type="entry name" value="Chitinase_insertion_sf"/>
</dbReference>
<feature type="chain" id="PRO_5011409325" evidence="8">
    <location>
        <begin position="20"/>
        <end position="880"/>
    </location>
</feature>
<reference evidence="11" key="1">
    <citation type="submission" date="2007-03" db="EMBL/GenBank/DDBJ databases">
        <title>Annotation of Culex pipiens quinquefasciatus.</title>
        <authorList>
            <consortium name="The Broad Institute Genome Sequencing Platform"/>
            <person name="Atkinson P.W."/>
            <person name="Hemingway J."/>
            <person name="Christensen B.M."/>
            <person name="Higgs S."/>
            <person name="Kodira C."/>
            <person name="Hannick L."/>
            <person name="Megy K."/>
            <person name="O'Leary S."/>
            <person name="Pearson M."/>
            <person name="Haas B.J."/>
            <person name="Mauceli E."/>
            <person name="Wortman J.R."/>
            <person name="Lee N.H."/>
            <person name="Guigo R."/>
            <person name="Stanke M."/>
            <person name="Alvarado L."/>
            <person name="Amedeo P."/>
            <person name="Antoine C.H."/>
            <person name="Arensburger P."/>
            <person name="Bidwell S.L."/>
            <person name="Crawford M."/>
            <person name="Camaro F."/>
            <person name="Devon K."/>
            <person name="Engels R."/>
            <person name="Hammond M."/>
            <person name="Howarth C."/>
            <person name="Koehrsen M."/>
            <person name="Lawson D."/>
            <person name="Montgomery P."/>
            <person name="Nene V."/>
            <person name="Nusbaum C."/>
            <person name="Puiu D."/>
            <person name="Romero-Severson J."/>
            <person name="Severson D.W."/>
            <person name="Shumway M."/>
            <person name="Sisk P."/>
            <person name="Stolte C."/>
            <person name="Zeng Q."/>
            <person name="Eisenstadt E."/>
            <person name="Fraser-Liggett C."/>
            <person name="Strausberg R."/>
            <person name="Galagan J."/>
            <person name="Birren B."/>
            <person name="Collins F.H."/>
        </authorList>
    </citation>
    <scope>NUCLEOTIDE SEQUENCE [LARGE SCALE GENOMIC DNA]</scope>
    <source>
        <strain evidence="11">JHB</strain>
    </source>
</reference>